<feature type="domain" description="Roadblock/LAMTOR2" evidence="1">
    <location>
        <begin position="14"/>
        <end position="110"/>
    </location>
</feature>
<dbReference type="SMART" id="SM00960">
    <property type="entry name" value="Robl_LC7"/>
    <property type="match status" value="1"/>
</dbReference>
<keyword evidence="3" id="KW-1185">Reference proteome</keyword>
<dbReference type="PANTHER" id="PTHR36222:SF1">
    <property type="entry name" value="SERINE PROTEASE INHIBITOR RV3364C"/>
    <property type="match status" value="1"/>
</dbReference>
<organism evidence="2 3">
    <name type="scientific">Nonomuraea mesophila</name>
    <dbReference type="NCBI Taxonomy" id="2530382"/>
    <lineage>
        <taxon>Bacteria</taxon>
        <taxon>Bacillati</taxon>
        <taxon>Actinomycetota</taxon>
        <taxon>Actinomycetes</taxon>
        <taxon>Streptosporangiales</taxon>
        <taxon>Streptosporangiaceae</taxon>
        <taxon>Nonomuraea</taxon>
    </lineage>
</organism>
<evidence type="ECO:0000259" key="1">
    <source>
        <dbReference type="SMART" id="SM00960"/>
    </source>
</evidence>
<dbReference type="RefSeq" id="WP_132638054.1">
    <property type="nucleotide sequence ID" value="NZ_SMLD01000147.1"/>
</dbReference>
<comment type="caution">
    <text evidence="2">The sequence shown here is derived from an EMBL/GenBank/DDBJ whole genome shotgun (WGS) entry which is preliminary data.</text>
</comment>
<dbReference type="InterPro" id="IPR053141">
    <property type="entry name" value="Mycobact_SerProt_Inhib_Rv3364c"/>
</dbReference>
<name>A0A4R5EJ58_9ACTN</name>
<accession>A0A4R5EJ58</accession>
<dbReference type="PANTHER" id="PTHR36222">
    <property type="entry name" value="SERINE PROTEASE INHIBITOR RV3364C"/>
    <property type="match status" value="1"/>
</dbReference>
<dbReference type="InterPro" id="IPR004942">
    <property type="entry name" value="Roadblock/LAMTOR2_dom"/>
</dbReference>
<dbReference type="EMBL" id="SMLD01000147">
    <property type="protein sequence ID" value="TDE34488.1"/>
    <property type="molecule type" value="Genomic_DNA"/>
</dbReference>
<dbReference type="AlphaFoldDB" id="A0A4R5EJ58"/>
<gene>
    <name evidence="2" type="ORF">E1295_37005</name>
</gene>
<protein>
    <submittedName>
        <fullName evidence="2">Roadblock/LC7 domain-containing protein</fullName>
    </submittedName>
</protein>
<proteinExistence type="predicted"/>
<dbReference type="Gene3D" id="3.30.450.30">
    <property type="entry name" value="Dynein light chain 2a, cytoplasmic"/>
    <property type="match status" value="1"/>
</dbReference>
<dbReference type="Proteomes" id="UP000295136">
    <property type="component" value="Unassembled WGS sequence"/>
</dbReference>
<dbReference type="Pfam" id="PF03259">
    <property type="entry name" value="Robl_LC7"/>
    <property type="match status" value="1"/>
</dbReference>
<evidence type="ECO:0000313" key="2">
    <source>
        <dbReference type="EMBL" id="TDE34488.1"/>
    </source>
</evidence>
<sequence>MTTQQPTADTANMTWTLNRLAKEPEVINALLFTTDGLVLARSDGLSQDDAERAAAAMSGMKSLQGELASFCGIQREHGAPVALRHVISDMKDVTVLLFAAGERTGVGVSVRGDSMSQQVGVAITATLKMIAGLRDVLSARERGKHA</sequence>
<dbReference type="SUPFAM" id="SSF103196">
    <property type="entry name" value="Roadblock/LC7 domain"/>
    <property type="match status" value="1"/>
</dbReference>
<reference evidence="2 3" key="1">
    <citation type="submission" date="2019-03" db="EMBL/GenBank/DDBJ databases">
        <title>Draft genome sequences of novel Actinobacteria.</title>
        <authorList>
            <person name="Sahin N."/>
            <person name="Ay H."/>
            <person name="Saygin H."/>
        </authorList>
    </citation>
    <scope>NUCLEOTIDE SEQUENCE [LARGE SCALE GENOMIC DNA]</scope>
    <source>
        <strain evidence="2 3">6K102</strain>
    </source>
</reference>
<evidence type="ECO:0000313" key="3">
    <source>
        <dbReference type="Proteomes" id="UP000295136"/>
    </source>
</evidence>